<keyword evidence="10" id="KW-0663">Pyridoxal phosphate</keyword>
<sequence>MNNNSPAMSASLEDPDPLGSEVPEEPPSPSAALARSVLFQDRPARRFSLPLRIPISNRTRQFINEFYPHITEAEWSNWHWQIRNSICTLDQIQRILPLSEDEYEAVTRRSTGLPFRVTPYYASLLDPSDPLQAIRRTVIPVTGEYLVSPGEAEDPLGEDNQSPVPGLVHRYPDRALFLTTGFCSTNCRYCTRSRMVGDQHKFRGGIKQWQQAIAYIESKPEIRDVLLSGGDPLTLPDSQLEFLLSSIRRIPHVEIVRIGTKVPAVLPQRITTRLVRMLKKYHPLWISIHFTHPDELTPEAQAACNQLADAGIPLGSQTVLLKGINDRVETLKSLFHGLLKVRVRPYYLYQCDPILGSAHFRTTVAKGLEMIEGLRGHTSGYAVPHYVIDAPGGGGKIPLLPDYFKGRGQDGIVLRNYENRQFRYPDYECGSPL</sequence>
<dbReference type="InterPro" id="IPR003739">
    <property type="entry name" value="Lys_aminomutase/Glu_NH3_mut"/>
</dbReference>
<gene>
    <name evidence="16" type="primary">kamA</name>
    <name evidence="16" type="ORF">SCFA_380013</name>
</gene>
<protein>
    <recommendedName>
        <fullName evidence="6">L-lysine 2,3-aminomutase</fullName>
        <ecNumber evidence="5">5.4.3.2</ecNumber>
    </recommendedName>
</protein>
<evidence type="ECO:0000256" key="6">
    <source>
        <dbReference type="ARBA" id="ARBA00022363"/>
    </source>
</evidence>
<evidence type="ECO:0000256" key="10">
    <source>
        <dbReference type="ARBA" id="ARBA00022898"/>
    </source>
</evidence>
<dbReference type="PANTHER" id="PTHR30538">
    <property type="entry name" value="LYSINE 2,3-AMINOMUTASE-RELATED"/>
    <property type="match status" value="1"/>
</dbReference>
<evidence type="ECO:0000256" key="12">
    <source>
        <dbReference type="ARBA" id="ARBA00023014"/>
    </source>
</evidence>
<evidence type="ECO:0000256" key="9">
    <source>
        <dbReference type="ARBA" id="ARBA00022723"/>
    </source>
</evidence>
<dbReference type="PIRSF" id="PIRSF004911">
    <property type="entry name" value="DUF160"/>
    <property type="match status" value="1"/>
</dbReference>
<organism evidence="16">
    <name type="scientific">anaerobic digester metagenome</name>
    <dbReference type="NCBI Taxonomy" id="1263854"/>
    <lineage>
        <taxon>unclassified sequences</taxon>
        <taxon>metagenomes</taxon>
        <taxon>ecological metagenomes</taxon>
    </lineage>
</organism>
<comment type="similarity">
    <text evidence="4">Belongs to the radical SAM superfamily. KamA family.</text>
</comment>
<dbReference type="GO" id="GO:0050066">
    <property type="term" value="F:L-lysine 2,3-aminomutase activity"/>
    <property type="evidence" value="ECO:0007669"/>
    <property type="project" value="UniProtKB-EC"/>
</dbReference>
<dbReference type="SFLD" id="SFLDG01070">
    <property type="entry name" value="PLP-dependent"/>
    <property type="match status" value="1"/>
</dbReference>
<comment type="cofactor">
    <cofactor evidence="3">
        <name>[4Fe-4S] cluster</name>
        <dbReference type="ChEBI" id="CHEBI:49883"/>
    </cofactor>
</comment>
<comment type="cofactor">
    <cofactor evidence="2">
        <name>pyridoxal 5'-phosphate</name>
        <dbReference type="ChEBI" id="CHEBI:597326"/>
    </cofactor>
</comment>
<dbReference type="GO" id="GO:0046872">
    <property type="term" value="F:metal ion binding"/>
    <property type="evidence" value="ECO:0007669"/>
    <property type="project" value="UniProtKB-KW"/>
</dbReference>
<dbReference type="CDD" id="cd01335">
    <property type="entry name" value="Radical_SAM"/>
    <property type="match status" value="1"/>
</dbReference>
<dbReference type="NCBIfam" id="TIGR00238">
    <property type="entry name" value="KamA family radical SAM protein"/>
    <property type="match status" value="1"/>
</dbReference>
<evidence type="ECO:0000256" key="14">
    <source>
        <dbReference type="SAM" id="MobiDB-lite"/>
    </source>
</evidence>
<dbReference type="Gene3D" id="6.10.140.1170">
    <property type="match status" value="1"/>
</dbReference>
<dbReference type="Pfam" id="PF12544">
    <property type="entry name" value="LAM_C"/>
    <property type="match status" value="1"/>
</dbReference>
<evidence type="ECO:0000256" key="7">
    <source>
        <dbReference type="ARBA" id="ARBA00022485"/>
    </source>
</evidence>
<dbReference type="EC" id="5.4.3.2" evidence="5"/>
<evidence type="ECO:0000256" key="3">
    <source>
        <dbReference type="ARBA" id="ARBA00001966"/>
    </source>
</evidence>
<dbReference type="AlphaFoldDB" id="A0A485M0B5"/>
<keyword evidence="11" id="KW-0408">Iron</keyword>
<proteinExistence type="inferred from homology"/>
<dbReference type="PROSITE" id="PS51918">
    <property type="entry name" value="RADICAL_SAM"/>
    <property type="match status" value="1"/>
</dbReference>
<keyword evidence="12" id="KW-0411">Iron-sulfur</keyword>
<keyword evidence="7" id="KW-0004">4Fe-4S</keyword>
<dbReference type="InterPro" id="IPR013785">
    <property type="entry name" value="Aldolase_TIM"/>
</dbReference>
<dbReference type="Gene3D" id="3.20.20.70">
    <property type="entry name" value="Aldolase class I"/>
    <property type="match status" value="1"/>
</dbReference>
<evidence type="ECO:0000256" key="8">
    <source>
        <dbReference type="ARBA" id="ARBA00022691"/>
    </source>
</evidence>
<dbReference type="SFLD" id="SFLDS00029">
    <property type="entry name" value="Radical_SAM"/>
    <property type="match status" value="1"/>
</dbReference>
<dbReference type="GO" id="GO:0051539">
    <property type="term" value="F:4 iron, 4 sulfur cluster binding"/>
    <property type="evidence" value="ECO:0007669"/>
    <property type="project" value="UniProtKB-KW"/>
</dbReference>
<dbReference type="PANTHER" id="PTHR30538:SF1">
    <property type="entry name" value="L-LYSINE 2,3-AMINOMUTASE"/>
    <property type="match status" value="1"/>
</dbReference>
<evidence type="ECO:0000256" key="11">
    <source>
        <dbReference type="ARBA" id="ARBA00023004"/>
    </source>
</evidence>
<evidence type="ECO:0000256" key="5">
    <source>
        <dbReference type="ARBA" id="ARBA00012144"/>
    </source>
</evidence>
<evidence type="ECO:0000259" key="15">
    <source>
        <dbReference type="PROSITE" id="PS51918"/>
    </source>
</evidence>
<reference evidence="16" key="1">
    <citation type="submission" date="2019-03" db="EMBL/GenBank/DDBJ databases">
        <authorList>
            <person name="Hao L."/>
        </authorList>
    </citation>
    <scope>NUCLEOTIDE SEQUENCE</scope>
</reference>
<feature type="region of interest" description="Disordered" evidence="14">
    <location>
        <begin position="1"/>
        <end position="30"/>
    </location>
</feature>
<dbReference type="InterPro" id="IPR007197">
    <property type="entry name" value="rSAM"/>
</dbReference>
<dbReference type="InterPro" id="IPR022459">
    <property type="entry name" value="Lysine_aminomutase"/>
</dbReference>
<comment type="catalytic activity">
    <reaction evidence="1">
        <text>L-lysine = (3S)-3,6-diaminohexanoate</text>
        <dbReference type="Rhea" id="RHEA:19177"/>
        <dbReference type="ChEBI" id="CHEBI:32551"/>
        <dbReference type="ChEBI" id="CHEBI:57434"/>
        <dbReference type="EC" id="5.4.3.2"/>
    </reaction>
</comment>
<dbReference type="Pfam" id="PF04055">
    <property type="entry name" value="Radical_SAM"/>
    <property type="match status" value="1"/>
</dbReference>
<dbReference type="SFLD" id="SFLDF00283">
    <property type="entry name" value="L-lysine_2_3-aminomutase_(LAM"/>
    <property type="match status" value="1"/>
</dbReference>
<evidence type="ECO:0000313" key="16">
    <source>
        <dbReference type="EMBL" id="VFU15068.1"/>
    </source>
</evidence>
<accession>A0A485M0B5</accession>
<keyword evidence="9" id="KW-0479">Metal-binding</keyword>
<dbReference type="InterPro" id="IPR025895">
    <property type="entry name" value="LAM_C_dom"/>
</dbReference>
<evidence type="ECO:0000256" key="13">
    <source>
        <dbReference type="ARBA" id="ARBA00023235"/>
    </source>
</evidence>
<keyword evidence="8" id="KW-0949">S-adenosyl-L-methionine</keyword>
<name>A0A485M0B5_9ZZZZ</name>
<feature type="domain" description="Radical SAM core" evidence="15">
    <location>
        <begin position="169"/>
        <end position="382"/>
    </location>
</feature>
<dbReference type="InterPro" id="IPR058240">
    <property type="entry name" value="rSAM_sf"/>
</dbReference>
<evidence type="ECO:0000256" key="2">
    <source>
        <dbReference type="ARBA" id="ARBA00001933"/>
    </source>
</evidence>
<evidence type="ECO:0000256" key="1">
    <source>
        <dbReference type="ARBA" id="ARBA00000911"/>
    </source>
</evidence>
<evidence type="ECO:0000256" key="4">
    <source>
        <dbReference type="ARBA" id="ARBA00008703"/>
    </source>
</evidence>
<dbReference type="SUPFAM" id="SSF102114">
    <property type="entry name" value="Radical SAM enzymes"/>
    <property type="match status" value="1"/>
</dbReference>
<keyword evidence="13 16" id="KW-0413">Isomerase</keyword>
<dbReference type="EMBL" id="CAADRM010000101">
    <property type="protein sequence ID" value="VFU15068.1"/>
    <property type="molecule type" value="Genomic_DNA"/>
</dbReference>